<evidence type="ECO:0000256" key="2">
    <source>
        <dbReference type="SAM" id="Phobius"/>
    </source>
</evidence>
<evidence type="ECO:0000313" key="5">
    <source>
        <dbReference type="Proteomes" id="UP001140091"/>
    </source>
</evidence>
<keyword evidence="2" id="KW-0472">Membrane</keyword>
<dbReference type="Gene3D" id="3.40.50.300">
    <property type="entry name" value="P-loop containing nucleotide triphosphate hydrolases"/>
    <property type="match status" value="1"/>
</dbReference>
<dbReference type="OrthoDB" id="8954335at2759"/>
<dbReference type="EMBL" id="JANBPK010001398">
    <property type="protein sequence ID" value="KAJ2923176.1"/>
    <property type="molecule type" value="Genomic_DNA"/>
</dbReference>
<dbReference type="InterPro" id="IPR027417">
    <property type="entry name" value="P-loop_NTPase"/>
</dbReference>
<organism evidence="4 5">
    <name type="scientific">Candolleomyces eurysporus</name>
    <dbReference type="NCBI Taxonomy" id="2828524"/>
    <lineage>
        <taxon>Eukaryota</taxon>
        <taxon>Fungi</taxon>
        <taxon>Dikarya</taxon>
        <taxon>Basidiomycota</taxon>
        <taxon>Agaricomycotina</taxon>
        <taxon>Agaricomycetes</taxon>
        <taxon>Agaricomycetidae</taxon>
        <taxon>Agaricales</taxon>
        <taxon>Agaricineae</taxon>
        <taxon>Psathyrellaceae</taxon>
        <taxon>Candolleomyces</taxon>
    </lineage>
</organism>
<dbReference type="Pfam" id="PF01926">
    <property type="entry name" value="MMR_HSR1"/>
    <property type="match status" value="1"/>
</dbReference>
<name>A0A9W8IUF6_9AGAR</name>
<sequence>MASKTPKDQGSDERFILVLGQPGVGKSSFINTISNSTLRIGSALANSQEKVELSLPFFIDGQCFRLIDTPGFDEGSKSDTEVLNTIASFLASEYTNGRKLSGIIYIHSIASNRIGVGIELQKDFRKRMEDSHKTMRQLKEEFHDFKNVNDIAAARDVRQEMISVKEKFDKVRDDCRKLVAIQTANPPMRILISPTPQSAPPAIASASTSKQGTPRIQVQPRSNMNSFSSIPALPPAPPIITSTPVNKGKAKEVLVTPVEPQAQVTFTRPRAPSFDQNAPPPFPPTRQRRDSGRQRPRSQSNPQSGYTHTRVHSHSSRNRRRSKGTEEAWDDLRFFLFFGILLLVLVPFAQRVIEI</sequence>
<proteinExistence type="predicted"/>
<feature type="region of interest" description="Disordered" evidence="1">
    <location>
        <begin position="261"/>
        <end position="324"/>
    </location>
</feature>
<dbReference type="PRINTS" id="PR00326">
    <property type="entry name" value="GTP1OBG"/>
</dbReference>
<keyword evidence="2" id="KW-0812">Transmembrane</keyword>
<feature type="region of interest" description="Disordered" evidence="1">
    <location>
        <begin position="189"/>
        <end position="244"/>
    </location>
</feature>
<feature type="transmembrane region" description="Helical" evidence="2">
    <location>
        <begin position="332"/>
        <end position="349"/>
    </location>
</feature>
<keyword evidence="5" id="KW-1185">Reference proteome</keyword>
<feature type="domain" description="G" evidence="3">
    <location>
        <begin position="16"/>
        <end position="86"/>
    </location>
</feature>
<dbReference type="InterPro" id="IPR006073">
    <property type="entry name" value="GTP-bd"/>
</dbReference>
<dbReference type="Proteomes" id="UP001140091">
    <property type="component" value="Unassembled WGS sequence"/>
</dbReference>
<protein>
    <recommendedName>
        <fullName evidence="3">G domain-containing protein</fullName>
    </recommendedName>
</protein>
<accession>A0A9W8IUF6</accession>
<evidence type="ECO:0000259" key="3">
    <source>
        <dbReference type="Pfam" id="PF01926"/>
    </source>
</evidence>
<dbReference type="AlphaFoldDB" id="A0A9W8IUF6"/>
<feature type="compositionally biased region" description="Basic residues" evidence="1">
    <location>
        <begin position="309"/>
        <end position="322"/>
    </location>
</feature>
<keyword evidence="2" id="KW-1133">Transmembrane helix</keyword>
<dbReference type="GO" id="GO:0005525">
    <property type="term" value="F:GTP binding"/>
    <property type="evidence" value="ECO:0007669"/>
    <property type="project" value="InterPro"/>
</dbReference>
<dbReference type="SUPFAM" id="SSF52540">
    <property type="entry name" value="P-loop containing nucleoside triphosphate hydrolases"/>
    <property type="match status" value="1"/>
</dbReference>
<gene>
    <name evidence="4" type="ORF">H1R20_g13920</name>
</gene>
<reference evidence="4" key="1">
    <citation type="submission" date="2022-06" db="EMBL/GenBank/DDBJ databases">
        <title>Genome Sequence of Candolleomyces eurysporus.</title>
        <authorList>
            <person name="Buettner E."/>
        </authorList>
    </citation>
    <scope>NUCLEOTIDE SEQUENCE</scope>
    <source>
        <strain evidence="4">VTCC 930004</strain>
    </source>
</reference>
<evidence type="ECO:0000313" key="4">
    <source>
        <dbReference type="EMBL" id="KAJ2923176.1"/>
    </source>
</evidence>
<feature type="compositionally biased region" description="Low complexity" evidence="1">
    <location>
        <begin position="192"/>
        <end position="209"/>
    </location>
</feature>
<evidence type="ECO:0000256" key="1">
    <source>
        <dbReference type="SAM" id="MobiDB-lite"/>
    </source>
</evidence>
<feature type="non-terminal residue" evidence="4">
    <location>
        <position position="355"/>
    </location>
</feature>
<comment type="caution">
    <text evidence="4">The sequence shown here is derived from an EMBL/GenBank/DDBJ whole genome shotgun (WGS) entry which is preliminary data.</text>
</comment>
<feature type="compositionally biased region" description="Polar residues" evidence="1">
    <location>
        <begin position="210"/>
        <end position="227"/>
    </location>
</feature>